<dbReference type="EMBL" id="QWIM01002634">
    <property type="protein sequence ID" value="RMY10149.1"/>
    <property type="molecule type" value="Genomic_DNA"/>
</dbReference>
<feature type="region of interest" description="Disordered" evidence="7">
    <location>
        <begin position="832"/>
        <end position="854"/>
    </location>
</feature>
<evidence type="ECO:0000313" key="9">
    <source>
        <dbReference type="EMBL" id="RMY10149.1"/>
    </source>
</evidence>
<proteinExistence type="inferred from homology"/>
<dbReference type="SUPFAM" id="SSF51445">
    <property type="entry name" value="(Trans)glycosidases"/>
    <property type="match status" value="1"/>
</dbReference>
<evidence type="ECO:0000256" key="4">
    <source>
        <dbReference type="ARBA" id="ARBA00022729"/>
    </source>
</evidence>
<keyword evidence="5" id="KW-0378">Hydrolase</keyword>
<protein>
    <recommendedName>
        <fullName evidence="3">alpha-L-fucosidase</fullName>
        <ecNumber evidence="3">3.2.1.51</ecNumber>
    </recommendedName>
</protein>
<dbReference type="AlphaFoldDB" id="A0A3M6Z4Z8"/>
<dbReference type="InterPro" id="IPR057739">
    <property type="entry name" value="Glyco_hydro_29_N"/>
</dbReference>
<evidence type="ECO:0000256" key="1">
    <source>
        <dbReference type="ARBA" id="ARBA00004071"/>
    </source>
</evidence>
<keyword evidence="4" id="KW-0732">Signal</keyword>
<organism evidence="9 10">
    <name type="scientific">Hortaea werneckii</name>
    <name type="common">Black yeast</name>
    <name type="synonym">Cladosporium werneckii</name>
    <dbReference type="NCBI Taxonomy" id="91943"/>
    <lineage>
        <taxon>Eukaryota</taxon>
        <taxon>Fungi</taxon>
        <taxon>Dikarya</taxon>
        <taxon>Ascomycota</taxon>
        <taxon>Pezizomycotina</taxon>
        <taxon>Dothideomycetes</taxon>
        <taxon>Dothideomycetidae</taxon>
        <taxon>Mycosphaerellales</taxon>
        <taxon>Teratosphaeriaceae</taxon>
        <taxon>Hortaea</taxon>
    </lineage>
</organism>
<dbReference type="Pfam" id="PF01120">
    <property type="entry name" value="Alpha_L_fucos"/>
    <property type="match status" value="1"/>
</dbReference>
<evidence type="ECO:0000256" key="7">
    <source>
        <dbReference type="SAM" id="MobiDB-lite"/>
    </source>
</evidence>
<dbReference type="SMART" id="SM00812">
    <property type="entry name" value="Alpha_L_fucos"/>
    <property type="match status" value="1"/>
</dbReference>
<dbReference type="PANTHER" id="PTHR10030">
    <property type="entry name" value="ALPHA-L-FUCOSIDASE"/>
    <property type="match status" value="1"/>
</dbReference>
<dbReference type="VEuPathDB" id="FungiDB:BTJ68_15497"/>
<dbReference type="PANTHER" id="PTHR10030:SF37">
    <property type="entry name" value="ALPHA-L-FUCOSIDASE-RELATED"/>
    <property type="match status" value="1"/>
</dbReference>
<comment type="function">
    <text evidence="1">Alpha-L-fucosidase is responsible for hydrolyzing the alpha-1,6-linked fucose joined to the reducing-end N-acetylglucosamine of the carbohydrate moieties of glycoproteins.</text>
</comment>
<dbReference type="InterPro" id="IPR000933">
    <property type="entry name" value="Glyco_hydro_29"/>
</dbReference>
<sequence length="887" mass="97185">MLHKTLCEITPYKHPLLTFALSVGTSFADRPGNVTPLHFSALAQGGLVINPRNADDGSSQMASVPIDLTSMKNNRAFAMSPGDANFDGIHSGYPAEYLPDANFTYSGVRYHFPQYQQNGSDNVLAQGQTITPPKERYFSIHMLAAAESAVATGYVNATYADNSTTSGPLLVDPFWSWPYPYGGDIIFPYYLTNTSVDYNRSMIYQTINWLDSTKELVSLQLPNVSTGAATGPGGAVEDTRLHIFAVTMVPASGTGVQLEVQYARSTQMWMEGTNKTQIMEVTVNNVGDDWVLSNHSVRVSVSAPGIKTVSPAVINRLRPGDRDILQVGVVNANGTSPGTTRPATVYISSTGNSVQSSPYTFNATYGIASYTPDYHSIYTHESPPWYNAAKYGVFIHWGPYSVPGWGNSGENESYAEWYWWNMNQGPGQPDGTYEYNLQTYGPDHVYDDFFPSFTASAFDPKEWVDLFADAGAQYFVQVSKHHDGYALFDLPSNITTRTSVVQPPHRNLLHELFSAAEKHHPHLHRATYFSLPEWFHPDYAPYGFGSWPGGNATNPYTNVSLPYTGYVPLNDYISDLILPEMLTLADMGTEIMWCDIGAPNLTAEFAAEYYNAAAQRGKQVLMDNRCGLPGDFDTPEYASYDAVQLRKWESNLGMDPYSYGFNRATPLASYLDPQGIVSSLVDIVAKNGNFLLDIGPRADGSILEVEKRNLRVAGEWIRTHAEAVFGSSYWFLTPSEGESVRFTRNVEGFFLLSLMPPNGSLVLESPVPYVEGDRVVVVGGKMDGVVVPTRLVEKTPGSSETKLEITVSQEVRDADRFCWVFKIPYGGVTANQTIGNGEGNTTTGGYGTPSQPATQVSGAASKVVGGGSERRSWVSSMVVAMMSALVL</sequence>
<dbReference type="EC" id="3.2.1.51" evidence="3"/>
<keyword evidence="6" id="KW-0326">Glycosidase</keyword>
<dbReference type="GO" id="GO:0004560">
    <property type="term" value="F:alpha-L-fucosidase activity"/>
    <property type="evidence" value="ECO:0007669"/>
    <property type="project" value="UniProtKB-EC"/>
</dbReference>
<name>A0A3M6Z4Z8_HORWE</name>
<evidence type="ECO:0000259" key="8">
    <source>
        <dbReference type="Pfam" id="PF01120"/>
    </source>
</evidence>
<comment type="caution">
    <text evidence="9">The sequence shown here is derived from an EMBL/GenBank/DDBJ whole genome shotgun (WGS) entry which is preliminary data.</text>
</comment>
<dbReference type="PRINTS" id="PR00741">
    <property type="entry name" value="GLHYDRLASE29"/>
</dbReference>
<evidence type="ECO:0000313" key="10">
    <source>
        <dbReference type="Proteomes" id="UP000276864"/>
    </source>
</evidence>
<dbReference type="GO" id="GO:0016139">
    <property type="term" value="P:glycoside catabolic process"/>
    <property type="evidence" value="ECO:0007669"/>
    <property type="project" value="TreeGrafter"/>
</dbReference>
<feature type="compositionally biased region" description="Gly residues" evidence="7">
    <location>
        <begin position="836"/>
        <end position="847"/>
    </location>
</feature>
<accession>A0A3M6Z4Z8</accession>
<gene>
    <name evidence="9" type="ORF">D0866_14521</name>
</gene>
<dbReference type="InterPro" id="IPR017853">
    <property type="entry name" value="GH"/>
</dbReference>
<dbReference type="InterPro" id="IPR016286">
    <property type="entry name" value="FUC_metazoa-typ"/>
</dbReference>
<comment type="similarity">
    <text evidence="2">Belongs to the glycosyl hydrolase 29 family.</text>
</comment>
<dbReference type="GO" id="GO:0006004">
    <property type="term" value="P:fucose metabolic process"/>
    <property type="evidence" value="ECO:0007669"/>
    <property type="project" value="InterPro"/>
</dbReference>
<evidence type="ECO:0000256" key="5">
    <source>
        <dbReference type="ARBA" id="ARBA00022801"/>
    </source>
</evidence>
<evidence type="ECO:0000256" key="2">
    <source>
        <dbReference type="ARBA" id="ARBA00007951"/>
    </source>
</evidence>
<dbReference type="Gene3D" id="3.20.20.80">
    <property type="entry name" value="Glycosidases"/>
    <property type="match status" value="1"/>
</dbReference>
<evidence type="ECO:0000256" key="6">
    <source>
        <dbReference type="ARBA" id="ARBA00023295"/>
    </source>
</evidence>
<dbReference type="Proteomes" id="UP000276864">
    <property type="component" value="Unassembled WGS sequence"/>
</dbReference>
<feature type="domain" description="Glycoside hydrolase family 29 N-terminal" evidence="8">
    <location>
        <begin position="368"/>
        <end position="722"/>
    </location>
</feature>
<evidence type="ECO:0000256" key="3">
    <source>
        <dbReference type="ARBA" id="ARBA00012662"/>
    </source>
</evidence>
<reference evidence="9 10" key="1">
    <citation type="journal article" date="2018" name="BMC Genomics">
        <title>Genomic evidence for intraspecific hybridization in a clonal and extremely halotolerant yeast.</title>
        <authorList>
            <person name="Gostincar C."/>
            <person name="Stajich J.E."/>
            <person name="Zupancic J."/>
            <person name="Zalar P."/>
            <person name="Gunde-Cimerman N."/>
        </authorList>
    </citation>
    <scope>NUCLEOTIDE SEQUENCE [LARGE SCALE GENOMIC DNA]</scope>
    <source>
        <strain evidence="9 10">EXF-6651</strain>
    </source>
</reference>